<reference evidence="1 2" key="1">
    <citation type="submission" date="2017-05" db="EMBL/GenBank/DDBJ databases">
        <authorList>
            <person name="Varghese N."/>
            <person name="Submissions S."/>
        </authorList>
    </citation>
    <scope>NUCLEOTIDE SEQUENCE [LARGE SCALE GENOMIC DNA]</scope>
    <source>
        <strain evidence="1 2">DSM 29734</strain>
    </source>
</reference>
<dbReference type="Proteomes" id="UP001157961">
    <property type="component" value="Unassembled WGS sequence"/>
</dbReference>
<proteinExistence type="predicted"/>
<dbReference type="RefSeq" id="WP_283424896.1">
    <property type="nucleotide sequence ID" value="NZ_FXTY01000002.1"/>
</dbReference>
<gene>
    <name evidence="1" type="ORF">SAMN06265373_102134</name>
</gene>
<organism evidence="1 2">
    <name type="scientific">Shimia sagamensis</name>
    <dbReference type="NCBI Taxonomy" id="1566352"/>
    <lineage>
        <taxon>Bacteria</taxon>
        <taxon>Pseudomonadati</taxon>
        <taxon>Pseudomonadota</taxon>
        <taxon>Alphaproteobacteria</taxon>
        <taxon>Rhodobacterales</taxon>
        <taxon>Roseobacteraceae</taxon>
    </lineage>
</organism>
<dbReference type="EMBL" id="FXTY01000002">
    <property type="protein sequence ID" value="SMP10325.1"/>
    <property type="molecule type" value="Genomic_DNA"/>
</dbReference>
<accession>A0ABY1NJE4</accession>
<keyword evidence="2" id="KW-1185">Reference proteome</keyword>
<protein>
    <recommendedName>
        <fullName evidence="3">ATP-grasp domain-containing protein</fullName>
    </recommendedName>
</protein>
<evidence type="ECO:0000313" key="2">
    <source>
        <dbReference type="Proteomes" id="UP001157961"/>
    </source>
</evidence>
<comment type="caution">
    <text evidence="1">The sequence shown here is derived from an EMBL/GenBank/DDBJ whole genome shotgun (WGS) entry which is preliminary data.</text>
</comment>
<dbReference type="SUPFAM" id="SSF56059">
    <property type="entry name" value="Glutathione synthetase ATP-binding domain-like"/>
    <property type="match status" value="1"/>
</dbReference>
<name>A0ABY1NJE4_9RHOB</name>
<evidence type="ECO:0000313" key="1">
    <source>
        <dbReference type="EMBL" id="SMP10325.1"/>
    </source>
</evidence>
<evidence type="ECO:0008006" key="3">
    <source>
        <dbReference type="Google" id="ProtNLM"/>
    </source>
</evidence>
<dbReference type="PANTHER" id="PTHR21621">
    <property type="entry name" value="RIBOSOMAL PROTEIN S6 MODIFICATION PROTEIN"/>
    <property type="match status" value="1"/>
</dbReference>
<dbReference type="PANTHER" id="PTHR21621:SF0">
    <property type="entry name" value="BETA-CITRYLGLUTAMATE SYNTHASE B-RELATED"/>
    <property type="match status" value="1"/>
</dbReference>
<sequence length="411" mass="45663">MEPQERIGLASLTKMAFDGVDLQPLRNELLSKVFTGKDADGIFMDLSVIDQLQGNRAAGLAWQDEALKRQQIFSTKKSDGARTKLLVFAEPSHIGGNTPIEFLLQDADVEILTYYLNVDSDEQIDLPAHDVAFCAAPADSVKAVAFQAKVRALTNAVGTRVVNLPVGQVDLERDTLEKMFAGKGGLTLPKTLRFDRGELEGDAGEERLAALGDYPYVVRPVGSHAGDGLVLIESQNALSAYLAERADAAFYVSEFIAYASQKDGFYRKYRVIFVDGQPFPCHMAIADQWDLWYLNARMEEFAEKRAEEAAWMDSFESTFANRHEGGFGALTEAIDLDYFGVDCAEDPEGNLVVFEADNALIVHDMDDEEVFPYKSKHMNRIFDAFETLLEKNRREKTSVETGGAKPTRRLS</sequence>